<evidence type="ECO:0000313" key="5">
    <source>
        <dbReference type="Proteomes" id="UP000515789"/>
    </source>
</evidence>
<proteinExistence type="predicted"/>
<dbReference type="Proteomes" id="UP000289794">
    <property type="component" value="Chromosome"/>
</dbReference>
<evidence type="ECO:0000259" key="1">
    <source>
        <dbReference type="Pfam" id="PF02559"/>
    </source>
</evidence>
<dbReference type="AlphaFoldDB" id="A0A4P6LRI9"/>
<dbReference type="InterPro" id="IPR003711">
    <property type="entry name" value="CarD-like/TRCF_RID"/>
</dbReference>
<gene>
    <name evidence="3" type="ORF">E5259_26695</name>
    <name evidence="2" type="ORF">PMF13cell1_00254</name>
</gene>
<evidence type="ECO:0000313" key="4">
    <source>
        <dbReference type="Proteomes" id="UP000289794"/>
    </source>
</evidence>
<dbReference type="InterPro" id="IPR042215">
    <property type="entry name" value="CarD-like_C"/>
</dbReference>
<reference evidence="3 5" key="2">
    <citation type="submission" date="2019-04" db="EMBL/GenBank/DDBJ databases">
        <authorList>
            <person name="Schori C."/>
            <person name="Ahrens C."/>
        </authorList>
    </citation>
    <scope>NUCLEOTIDE SEQUENCE [LARGE SCALE GENOMIC DNA]</scope>
    <source>
        <strain evidence="3 5">DSM 2950</strain>
    </source>
</reference>
<name>A0A4P6LRI9_9FIRM</name>
<organism evidence="2 4">
    <name type="scientific">Blautia producta</name>
    <dbReference type="NCBI Taxonomy" id="33035"/>
    <lineage>
        <taxon>Bacteria</taxon>
        <taxon>Bacillati</taxon>
        <taxon>Bacillota</taxon>
        <taxon>Clostridia</taxon>
        <taxon>Lachnospirales</taxon>
        <taxon>Lachnospiraceae</taxon>
        <taxon>Blautia</taxon>
    </lineage>
</organism>
<dbReference type="RefSeq" id="WP_018594658.1">
    <property type="nucleotide sequence ID" value="NZ_AP031416.1"/>
</dbReference>
<dbReference type="Pfam" id="PF02559">
    <property type="entry name" value="CarD_TRCF_RID"/>
    <property type="match status" value="1"/>
</dbReference>
<dbReference type="EMBL" id="CP039126">
    <property type="protein sequence ID" value="QMW80877.1"/>
    <property type="molecule type" value="Genomic_DNA"/>
</dbReference>
<dbReference type="GeneID" id="75053625"/>
<evidence type="ECO:0000313" key="3">
    <source>
        <dbReference type="EMBL" id="QMW80877.1"/>
    </source>
</evidence>
<dbReference type="Gene3D" id="2.40.10.170">
    <property type="match status" value="1"/>
</dbReference>
<dbReference type="Gene3D" id="1.20.58.1290">
    <property type="entry name" value="CarD-like, C-terminal domain"/>
    <property type="match status" value="1"/>
</dbReference>
<dbReference type="EMBL" id="CP035945">
    <property type="protein sequence ID" value="QBE94761.1"/>
    <property type="molecule type" value="Genomic_DNA"/>
</dbReference>
<reference evidence="2 4" key="1">
    <citation type="submission" date="2019-01" db="EMBL/GenBank/DDBJ databases">
        <title>PMF-metabolizing Aryl O-demethylase.</title>
        <authorList>
            <person name="Kim M."/>
        </authorList>
    </citation>
    <scope>NUCLEOTIDE SEQUENCE [LARGE SCALE GENOMIC DNA]</scope>
    <source>
        <strain evidence="2 4">PMF1</strain>
    </source>
</reference>
<sequence length="162" mass="18934">MIQEGDIVVFKCRGLYKVQKVGTLNFSGADRKKVYYTMQSVDDEKEKAYIPVEGDHNIRRPVTREEALTLIDEMDDIDILWVTNERMREREYKSCISSCECEAWVKILKTLYQRTSKRGTITSMDKKYRQIAERALHSEFAYALGISADKVDDFIKSRKNDD</sequence>
<evidence type="ECO:0000313" key="2">
    <source>
        <dbReference type="EMBL" id="QBE94761.1"/>
    </source>
</evidence>
<dbReference type="KEGG" id="bpro:PMF13cell1_00254"/>
<dbReference type="Proteomes" id="UP000515789">
    <property type="component" value="Chromosome"/>
</dbReference>
<protein>
    <submittedName>
        <fullName evidence="3">CarD-like/TRCF domain protein</fullName>
    </submittedName>
</protein>
<feature type="domain" description="CarD-like/TRCF RNAP-interacting" evidence="1">
    <location>
        <begin position="3"/>
        <end position="60"/>
    </location>
</feature>
<accession>A0A4P6LRI9</accession>